<gene>
    <name evidence="1" type="primary">mcrC</name>
    <name evidence="1" type="ORF">PF586_10050</name>
</gene>
<dbReference type="EMBL" id="JAQIEY010000060">
    <property type="protein sequence ID" value="MDA3768731.1"/>
    <property type="molecule type" value="Genomic_DNA"/>
</dbReference>
<dbReference type="InterPro" id="IPR014407">
    <property type="entry name" value="McrC_bac"/>
</dbReference>
<sequence>MTKDKSIFIKNIYYMLSYAFTTLKESIYDDVQKESFDNIHNLFAAILAKGIGLQLKQGLYREYINRVENLPVVRGKIDMPGTIRNRLERRMVVTCDYDELSENNLLNQILKSTVLLLLRQKDVDEKYKAELKKEMLFFSEVNQIDLQHIRWSKIRFQRNNRTYQLLLAICQLLVEGSLLTTESGEYHLASFVDEQRMSRLYEKFILEYYAQEYGQRLKGFSSRALQIPWQLDDGYDELLPVMQTDITLTYGDQTLIIDAKYYERTLQTNFDVQTLHSGNMYQIFTYVKNKEAELQGTGHKVSGMLLYAKTDEDLVPDNVYQMSGNQISVKTLDLNQEFSEIQNQLNKIVKDHFGISFKQ</sequence>
<dbReference type="InterPro" id="IPR019292">
    <property type="entry name" value="McrC"/>
</dbReference>
<dbReference type="RefSeq" id="WP_271025070.1">
    <property type="nucleotide sequence ID" value="NZ_JAQIEY010000060.1"/>
</dbReference>
<dbReference type="PANTHER" id="PTHR38733">
    <property type="entry name" value="PROTEIN MCRC"/>
    <property type="match status" value="1"/>
</dbReference>
<keyword evidence="1" id="KW-0255">Endonuclease</keyword>
<dbReference type="Pfam" id="PF10117">
    <property type="entry name" value="McrBC"/>
    <property type="match status" value="1"/>
</dbReference>
<dbReference type="EC" id="3.1.21.-" evidence="1"/>
<dbReference type="AlphaFoldDB" id="A0AAW5YXP9"/>
<reference evidence="1" key="1">
    <citation type="submission" date="2023-01" db="EMBL/GenBank/DDBJ databases">
        <title>Sequencing of the bacterial strains from artisanal fermented milk Matsoni.</title>
        <authorList>
            <person name="Rozman V."/>
            <person name="Accetto T."/>
            <person name="Bogovic Matijasic B."/>
        </authorList>
    </citation>
    <scope>NUCLEOTIDE SEQUENCE</scope>
    <source>
        <strain evidence="1">Lbl333</strain>
    </source>
</reference>
<evidence type="ECO:0000313" key="2">
    <source>
        <dbReference type="Proteomes" id="UP001210502"/>
    </source>
</evidence>
<organism evidence="1 2">
    <name type="scientific">Lactobacillus delbrueckii</name>
    <dbReference type="NCBI Taxonomy" id="1584"/>
    <lineage>
        <taxon>Bacteria</taxon>
        <taxon>Bacillati</taxon>
        <taxon>Bacillota</taxon>
        <taxon>Bacilli</taxon>
        <taxon>Lactobacillales</taxon>
        <taxon>Lactobacillaceae</taxon>
        <taxon>Lactobacillus</taxon>
    </lineage>
</organism>
<dbReference type="PANTHER" id="PTHR38733:SF1">
    <property type="entry name" value="TYPE IV METHYL-DIRECTED RESTRICTION ENZYME ECOKMCRBC"/>
    <property type="match status" value="1"/>
</dbReference>
<keyword evidence="1" id="KW-0378">Hydrolase</keyword>
<name>A0AAW5YXP9_9LACO</name>
<proteinExistence type="predicted"/>
<dbReference type="GO" id="GO:0004519">
    <property type="term" value="F:endonuclease activity"/>
    <property type="evidence" value="ECO:0007669"/>
    <property type="project" value="UniProtKB-KW"/>
</dbReference>
<accession>A0AAW5YXP9</accession>
<dbReference type="PIRSF" id="PIRSF003109">
    <property type="entry name" value="McrC"/>
    <property type="match status" value="1"/>
</dbReference>
<keyword evidence="1" id="KW-0540">Nuclease</keyword>
<dbReference type="GO" id="GO:0009307">
    <property type="term" value="P:DNA restriction-modification system"/>
    <property type="evidence" value="ECO:0007669"/>
    <property type="project" value="InterPro"/>
</dbReference>
<dbReference type="NCBIfam" id="NF007277">
    <property type="entry name" value="PRK09736.1"/>
    <property type="match status" value="1"/>
</dbReference>
<protein>
    <submittedName>
        <fullName evidence="1">5-methylcytosine-specific restriction endonuclease system specificity protein McrC</fullName>
        <ecNumber evidence="1">3.1.21.-</ecNumber>
    </submittedName>
</protein>
<comment type="caution">
    <text evidence="1">The sequence shown here is derived from an EMBL/GenBank/DDBJ whole genome shotgun (WGS) entry which is preliminary data.</text>
</comment>
<dbReference type="GO" id="GO:0016787">
    <property type="term" value="F:hydrolase activity"/>
    <property type="evidence" value="ECO:0007669"/>
    <property type="project" value="UniProtKB-KW"/>
</dbReference>
<evidence type="ECO:0000313" key="1">
    <source>
        <dbReference type="EMBL" id="MDA3768731.1"/>
    </source>
</evidence>
<dbReference type="Proteomes" id="UP001210502">
    <property type="component" value="Unassembled WGS sequence"/>
</dbReference>